<protein>
    <submittedName>
        <fullName evidence="1">DUF624 domain-containing protein</fullName>
    </submittedName>
</protein>
<gene>
    <name evidence="1" type="ORF">N5C46_16085</name>
</gene>
<accession>A0ACD4C455</accession>
<proteinExistence type="predicted"/>
<evidence type="ECO:0000313" key="2">
    <source>
        <dbReference type="Proteomes" id="UP001064027"/>
    </source>
</evidence>
<name>A0ACD4C455_9BACI</name>
<dbReference type="Proteomes" id="UP001064027">
    <property type="component" value="Chromosome"/>
</dbReference>
<keyword evidence="2" id="KW-1185">Reference proteome</keyword>
<evidence type="ECO:0000313" key="1">
    <source>
        <dbReference type="EMBL" id="UXH43202.1"/>
    </source>
</evidence>
<organism evidence="1 2">
    <name type="scientific">Rossellomorea vietnamensis</name>
    <dbReference type="NCBI Taxonomy" id="218284"/>
    <lineage>
        <taxon>Bacteria</taxon>
        <taxon>Bacillati</taxon>
        <taxon>Bacillota</taxon>
        <taxon>Bacilli</taxon>
        <taxon>Bacillales</taxon>
        <taxon>Bacillaceae</taxon>
        <taxon>Rossellomorea</taxon>
    </lineage>
</organism>
<dbReference type="EMBL" id="CP104558">
    <property type="protein sequence ID" value="UXH43202.1"/>
    <property type="molecule type" value="Genomic_DNA"/>
</dbReference>
<reference evidence="1" key="1">
    <citation type="submission" date="2022-09" db="EMBL/GenBank/DDBJ databases">
        <title>Complete genome sequence of Rossellomorea vietnamensis strain RL-WG62, a newly isolated PGPR with the potential for plant salinity stress alleviation.</title>
        <authorList>
            <person name="Ren L."/>
            <person name="Wang G."/>
            <person name="Hu H."/>
        </authorList>
    </citation>
    <scope>NUCLEOTIDE SEQUENCE</scope>
    <source>
        <strain evidence="1">RL-WG62</strain>
    </source>
</reference>
<sequence length="226" mass="26187">MNLSKDLNENIFYRILNFTYWFLLTNIYFFLFTIPFWLVVQLFWDPANLFSWGILLVSLLPLGPALTAVFSVMGKLHREKTISITKDYFTAVKENMRQALLPWTIHLLITSIVTADIIFLTDHEIGSYITPLCYLILITNAISSLYLYPILSRLEVPLRGLFKLAYGYTLFNIKTTLILISMVAVTGILIYIIPFISLFFIIGPFCYGVMWIMKSIIQELEKKLIV</sequence>